<gene>
    <name evidence="1" type="ORF">E6K79_11270</name>
</gene>
<dbReference type="Proteomes" id="UP000317691">
    <property type="component" value="Unassembled WGS sequence"/>
</dbReference>
<name>A0A538TGS2_UNCEI</name>
<accession>A0A538TGS2</accession>
<comment type="caution">
    <text evidence="1">The sequence shown here is derived from an EMBL/GenBank/DDBJ whole genome shotgun (WGS) entry which is preliminary data.</text>
</comment>
<proteinExistence type="predicted"/>
<sequence>MWCVSAVERAMEKTSTSSPPTLLAIDARSLMDAATIILANAFPGRASALSSATVVNILRNMYPSDQN</sequence>
<protein>
    <submittedName>
        <fullName evidence="1">Uncharacterized protein</fullName>
    </submittedName>
</protein>
<evidence type="ECO:0000313" key="2">
    <source>
        <dbReference type="Proteomes" id="UP000317691"/>
    </source>
</evidence>
<organism evidence="1 2">
    <name type="scientific">Eiseniibacteriota bacterium</name>
    <dbReference type="NCBI Taxonomy" id="2212470"/>
    <lineage>
        <taxon>Bacteria</taxon>
        <taxon>Candidatus Eiseniibacteriota</taxon>
    </lineage>
</organism>
<reference evidence="1 2" key="1">
    <citation type="journal article" date="2019" name="Nat. Microbiol.">
        <title>Mediterranean grassland soil C-N compound turnover is dependent on rainfall and depth, and is mediated by genomically divergent microorganisms.</title>
        <authorList>
            <person name="Diamond S."/>
            <person name="Andeer P.F."/>
            <person name="Li Z."/>
            <person name="Crits-Christoph A."/>
            <person name="Burstein D."/>
            <person name="Anantharaman K."/>
            <person name="Lane K.R."/>
            <person name="Thomas B.C."/>
            <person name="Pan C."/>
            <person name="Northen T.R."/>
            <person name="Banfield J.F."/>
        </authorList>
    </citation>
    <scope>NUCLEOTIDE SEQUENCE [LARGE SCALE GENOMIC DNA]</scope>
    <source>
        <strain evidence="1">WS_9</strain>
    </source>
</reference>
<dbReference type="AlphaFoldDB" id="A0A538TGS2"/>
<evidence type="ECO:0000313" key="1">
    <source>
        <dbReference type="EMBL" id="TMQ62833.1"/>
    </source>
</evidence>
<dbReference type="EMBL" id="VBOZ01000035">
    <property type="protein sequence ID" value="TMQ62833.1"/>
    <property type="molecule type" value="Genomic_DNA"/>
</dbReference>